<dbReference type="HOGENOM" id="CLU_1518699_0_0_1"/>
<accession>A0A075ASQ2</accession>
<dbReference type="EMBL" id="KE561209">
    <property type="protein sequence ID" value="EPZ31741.1"/>
    <property type="molecule type" value="Genomic_DNA"/>
</dbReference>
<evidence type="ECO:0000313" key="2">
    <source>
        <dbReference type="Proteomes" id="UP000030755"/>
    </source>
</evidence>
<name>A0A075ASQ2_ROZAC</name>
<proteinExistence type="predicted"/>
<sequence>MEAMGKIYLLLKLDLSKIYPKNGFNTADNKSGSAIYLPASSDEICTNGFIAPIKAHANPKTHIPNPTQLAASIPFAFAIIGDKLSVETEAKHTILVCDTSSVSPPNPNTNLPRSMVGKDFKVKPIEKIKWPNTTRMPKTINVVVVPYLSTKIPPINGKIEIISIAAKSASRHVKSIF</sequence>
<gene>
    <name evidence="1" type="ORF">O9G_000220</name>
</gene>
<evidence type="ECO:0000313" key="1">
    <source>
        <dbReference type="EMBL" id="EPZ31741.1"/>
    </source>
</evidence>
<reference evidence="1 2" key="1">
    <citation type="journal article" date="2013" name="Curr. Biol.">
        <title>Shared signatures of parasitism and phylogenomics unite Cryptomycota and microsporidia.</title>
        <authorList>
            <person name="James T.Y."/>
            <person name="Pelin A."/>
            <person name="Bonen L."/>
            <person name="Ahrendt S."/>
            <person name="Sain D."/>
            <person name="Corradi N."/>
            <person name="Stajich J.E."/>
        </authorList>
    </citation>
    <scope>NUCLEOTIDE SEQUENCE [LARGE SCALE GENOMIC DNA]</scope>
    <source>
        <strain evidence="1 2">CSF55</strain>
    </source>
</reference>
<organism evidence="1 2">
    <name type="scientific">Rozella allomycis (strain CSF55)</name>
    <dbReference type="NCBI Taxonomy" id="988480"/>
    <lineage>
        <taxon>Eukaryota</taxon>
        <taxon>Fungi</taxon>
        <taxon>Fungi incertae sedis</taxon>
        <taxon>Cryptomycota</taxon>
        <taxon>Cryptomycota incertae sedis</taxon>
        <taxon>Rozella</taxon>
    </lineage>
</organism>
<keyword evidence="2" id="KW-1185">Reference proteome</keyword>
<dbReference type="Proteomes" id="UP000030755">
    <property type="component" value="Unassembled WGS sequence"/>
</dbReference>
<dbReference type="AlphaFoldDB" id="A0A075ASQ2"/>
<protein>
    <submittedName>
        <fullName evidence="1">Uncharacterized protein</fullName>
    </submittedName>
</protein>